<gene>
    <name evidence="2" type="ORF">HNP76_001970</name>
</gene>
<dbReference type="EMBL" id="JACHFQ010000006">
    <property type="protein sequence ID" value="MBB5226589.1"/>
    <property type="molecule type" value="Genomic_DNA"/>
</dbReference>
<comment type="caution">
    <text evidence="2">The sequence shown here is derived from an EMBL/GenBank/DDBJ whole genome shotgun (WGS) entry which is preliminary data.</text>
</comment>
<dbReference type="Gene3D" id="3.40.630.30">
    <property type="match status" value="1"/>
</dbReference>
<evidence type="ECO:0000259" key="1">
    <source>
        <dbReference type="Pfam" id="PF13302"/>
    </source>
</evidence>
<dbReference type="Proteomes" id="UP000518887">
    <property type="component" value="Unassembled WGS sequence"/>
</dbReference>
<name>A0A7W8GA98_9SPIR</name>
<dbReference type="GO" id="GO:0016747">
    <property type="term" value="F:acyltransferase activity, transferring groups other than amino-acyl groups"/>
    <property type="evidence" value="ECO:0007669"/>
    <property type="project" value="InterPro"/>
</dbReference>
<dbReference type="AlphaFoldDB" id="A0A7W8GA98"/>
<dbReference type="InterPro" id="IPR016181">
    <property type="entry name" value="Acyl_CoA_acyltransferase"/>
</dbReference>
<evidence type="ECO:0000313" key="3">
    <source>
        <dbReference type="Proteomes" id="UP000518887"/>
    </source>
</evidence>
<sequence>MLIKYGCVTLRAIEAKDCDLLLEMMNNPDIDRWVGNLHLPVSKSMQDNWINNYTNTNSTIRLMIELENGHTLGMVMLQNIDYKNSNAEIGIKINISDKSKRMKNDTDDAYKALLTFAFKELNLNCIYAYVIKGNEHSYNFNLRNGFKESGLLPSKIYTEGEYKDMIVFSILRNDFYSYISD</sequence>
<protein>
    <submittedName>
        <fullName evidence="2">RimJ/RimL family protein N-acetyltransferase</fullName>
    </submittedName>
</protein>
<organism evidence="2 3">
    <name type="scientific">Treponema ruminis</name>
    <dbReference type="NCBI Taxonomy" id="744515"/>
    <lineage>
        <taxon>Bacteria</taxon>
        <taxon>Pseudomonadati</taxon>
        <taxon>Spirochaetota</taxon>
        <taxon>Spirochaetia</taxon>
        <taxon>Spirochaetales</taxon>
        <taxon>Treponemataceae</taxon>
        <taxon>Treponema</taxon>
    </lineage>
</organism>
<dbReference type="RefSeq" id="WP_184660005.1">
    <property type="nucleotide sequence ID" value="NZ_JACHFQ010000006.1"/>
</dbReference>
<dbReference type="InterPro" id="IPR000182">
    <property type="entry name" value="GNAT_dom"/>
</dbReference>
<proteinExistence type="predicted"/>
<reference evidence="2 3" key="1">
    <citation type="submission" date="2020-08" db="EMBL/GenBank/DDBJ databases">
        <title>Genomic Encyclopedia of Type Strains, Phase IV (KMG-IV): sequencing the most valuable type-strain genomes for metagenomic binning, comparative biology and taxonomic classification.</title>
        <authorList>
            <person name="Goeker M."/>
        </authorList>
    </citation>
    <scope>NUCLEOTIDE SEQUENCE [LARGE SCALE GENOMIC DNA]</scope>
    <source>
        <strain evidence="2 3">DSM 103462</strain>
    </source>
</reference>
<dbReference type="PANTHER" id="PTHR43415">
    <property type="entry name" value="SPERMIDINE N(1)-ACETYLTRANSFERASE"/>
    <property type="match status" value="1"/>
</dbReference>
<feature type="domain" description="N-acetyltransferase" evidence="1">
    <location>
        <begin position="8"/>
        <end position="147"/>
    </location>
</feature>
<dbReference type="SUPFAM" id="SSF55729">
    <property type="entry name" value="Acyl-CoA N-acyltransferases (Nat)"/>
    <property type="match status" value="1"/>
</dbReference>
<accession>A0A7W8GA98</accession>
<evidence type="ECO:0000313" key="2">
    <source>
        <dbReference type="EMBL" id="MBB5226589.1"/>
    </source>
</evidence>
<dbReference type="PANTHER" id="PTHR43415:SF3">
    <property type="entry name" value="GNAT-FAMILY ACETYLTRANSFERASE"/>
    <property type="match status" value="1"/>
</dbReference>
<keyword evidence="2" id="KW-0808">Transferase</keyword>
<keyword evidence="3" id="KW-1185">Reference proteome</keyword>
<dbReference type="Pfam" id="PF13302">
    <property type="entry name" value="Acetyltransf_3"/>
    <property type="match status" value="1"/>
</dbReference>